<dbReference type="InterPro" id="IPR006680">
    <property type="entry name" value="Amidohydro-rel"/>
</dbReference>
<dbReference type="SUPFAM" id="SSF51556">
    <property type="entry name" value="Metallo-dependent hydrolases"/>
    <property type="match status" value="1"/>
</dbReference>
<dbReference type="RefSeq" id="WP_134466797.1">
    <property type="nucleotide sequence ID" value="NZ_SNVI01000008.1"/>
</dbReference>
<comment type="similarity">
    <text evidence="1">Belongs to the metallo-dependent hydrolases superfamily.</text>
</comment>
<protein>
    <submittedName>
        <fullName evidence="3">Amidohydrolase</fullName>
    </submittedName>
</protein>
<dbReference type="InterPro" id="IPR032466">
    <property type="entry name" value="Metal_Hydrolase"/>
</dbReference>
<dbReference type="AlphaFoldDB" id="A0A4Y8MHC6"/>
<evidence type="ECO:0000313" key="3">
    <source>
        <dbReference type="EMBL" id="TFE36876.1"/>
    </source>
</evidence>
<dbReference type="PANTHER" id="PTHR43569:SF2">
    <property type="entry name" value="AMIDOHYDROLASE-RELATED DOMAIN-CONTAINING PROTEIN"/>
    <property type="match status" value="1"/>
</dbReference>
<dbReference type="InterPro" id="IPR052350">
    <property type="entry name" value="Metallo-dep_Lactonases"/>
</dbReference>
<accession>A0A4Y8MHC6</accession>
<evidence type="ECO:0000259" key="2">
    <source>
        <dbReference type="Pfam" id="PF04909"/>
    </source>
</evidence>
<gene>
    <name evidence="3" type="ORF">E2553_45410</name>
</gene>
<organism evidence="3 4">
    <name type="scientific">Paraburkholderia dipogonis</name>
    <dbReference type="NCBI Taxonomy" id="1211383"/>
    <lineage>
        <taxon>Bacteria</taxon>
        <taxon>Pseudomonadati</taxon>
        <taxon>Pseudomonadota</taxon>
        <taxon>Betaproteobacteria</taxon>
        <taxon>Burkholderiales</taxon>
        <taxon>Burkholderiaceae</taxon>
        <taxon>Paraburkholderia</taxon>
    </lineage>
</organism>
<evidence type="ECO:0000256" key="1">
    <source>
        <dbReference type="ARBA" id="ARBA00038310"/>
    </source>
</evidence>
<dbReference type="Pfam" id="PF04909">
    <property type="entry name" value="Amidohydro_2"/>
    <property type="match status" value="1"/>
</dbReference>
<comment type="caution">
    <text evidence="3">The sequence shown here is derived from an EMBL/GenBank/DDBJ whole genome shotgun (WGS) entry which is preliminary data.</text>
</comment>
<reference evidence="3 4" key="1">
    <citation type="submission" date="2019-03" db="EMBL/GenBank/DDBJ databases">
        <title>Complete Genome Sequence of Paraburkholderia dipogonis ICMP 19430T, a Nitrogen-fixing Symbiont of the South African Invasive Legume Dipogon lignosus in New Zealand.</title>
        <authorList>
            <person name="De Meyer S.E."/>
        </authorList>
    </citation>
    <scope>NUCLEOTIDE SEQUENCE [LARGE SCALE GENOMIC DNA]</scope>
    <source>
        <strain evidence="3 4">ICMP 19430</strain>
    </source>
</reference>
<dbReference type="Gene3D" id="3.20.20.140">
    <property type="entry name" value="Metal-dependent hydrolases"/>
    <property type="match status" value="1"/>
</dbReference>
<evidence type="ECO:0000313" key="4">
    <source>
        <dbReference type="Proteomes" id="UP000297385"/>
    </source>
</evidence>
<keyword evidence="3" id="KW-0378">Hydrolase</keyword>
<sequence>MIVDAHHHLWQPSRGDYGWIPENDPVLDRAYLTVDLEQATAGTQVSGTVLVQAAPTTAETEYLLGVADASPQILGVVGWIDFENPLERATLERFARHPKFRSVRPMLQDIANDDWILSPAVCWALDAIDESGLSFDALGYTRHGYRLLKLAEDKPGMQIVLDHGLKPPIGEGATSDAFRQWAAVMKELAGNTNVYCKLSGLVTEGGFEVDAETLRPWVAHVLEWFGADRVMWGSDWPVCRLRQEYTQWLQLAQSLCSDLAVSERAAIFQRTACAFYGLQPVKTPLT</sequence>
<feature type="domain" description="Amidohydrolase-related" evidence="2">
    <location>
        <begin position="3"/>
        <end position="278"/>
    </location>
</feature>
<name>A0A4Y8MHC6_9BURK</name>
<dbReference type="EMBL" id="SNVI01000008">
    <property type="protein sequence ID" value="TFE36876.1"/>
    <property type="molecule type" value="Genomic_DNA"/>
</dbReference>
<dbReference type="PANTHER" id="PTHR43569">
    <property type="entry name" value="AMIDOHYDROLASE"/>
    <property type="match status" value="1"/>
</dbReference>
<proteinExistence type="inferred from homology"/>
<dbReference type="GO" id="GO:0016787">
    <property type="term" value="F:hydrolase activity"/>
    <property type="evidence" value="ECO:0007669"/>
    <property type="project" value="UniProtKB-KW"/>
</dbReference>
<dbReference type="Proteomes" id="UP000297385">
    <property type="component" value="Unassembled WGS sequence"/>
</dbReference>